<keyword evidence="4" id="KW-1185">Reference proteome</keyword>
<accession>A0ABR8C4A5</accession>
<evidence type="ECO:0000256" key="2">
    <source>
        <dbReference type="ARBA" id="ARBA00022649"/>
    </source>
</evidence>
<dbReference type="PANTHER" id="PTHR33988">
    <property type="entry name" value="ENDORIBONUCLEASE MAZF-RELATED"/>
    <property type="match status" value="1"/>
</dbReference>
<keyword evidence="2" id="KW-1277">Toxin-antitoxin system</keyword>
<evidence type="ECO:0000313" key="3">
    <source>
        <dbReference type="EMBL" id="MBD2315522.1"/>
    </source>
</evidence>
<dbReference type="InterPro" id="IPR011067">
    <property type="entry name" value="Plasmid_toxin/cell-grow_inhib"/>
</dbReference>
<sequence length="107" mass="11986">MHKLFIFHSLADLGIAAKTRPVVIVSRYDANPPRVLVIYVPLTTQYRNSEYEVVLPNLKFLNQLSIANVQGIASIPTARLERKLGDLPSDVMLQIKKAIIFALDLSL</sequence>
<reference evidence="3 4" key="1">
    <citation type="journal article" date="2020" name="ISME J.">
        <title>Comparative genomics reveals insights into cyanobacterial evolution and habitat adaptation.</title>
        <authorList>
            <person name="Chen M.Y."/>
            <person name="Teng W.K."/>
            <person name="Zhao L."/>
            <person name="Hu C.X."/>
            <person name="Zhou Y.K."/>
            <person name="Han B.P."/>
            <person name="Song L.R."/>
            <person name="Shu W.S."/>
        </authorList>
    </citation>
    <scope>NUCLEOTIDE SEQUENCE [LARGE SCALE GENOMIC DNA]</scope>
    <source>
        <strain evidence="3 4">FACHB-1050</strain>
    </source>
</reference>
<dbReference type="Pfam" id="PF02452">
    <property type="entry name" value="PemK_toxin"/>
    <property type="match status" value="1"/>
</dbReference>
<protein>
    <submittedName>
        <fullName evidence="3">Type II toxin-antitoxin system PemK/MazF family toxin</fullName>
    </submittedName>
</protein>
<dbReference type="InterPro" id="IPR003477">
    <property type="entry name" value="PemK-like"/>
</dbReference>
<comment type="caution">
    <text evidence="3">The sequence shown here is derived from an EMBL/GenBank/DDBJ whole genome shotgun (WGS) entry which is preliminary data.</text>
</comment>
<dbReference type="SUPFAM" id="SSF50118">
    <property type="entry name" value="Cell growth inhibitor/plasmid maintenance toxic component"/>
    <property type="match status" value="1"/>
</dbReference>
<evidence type="ECO:0000256" key="1">
    <source>
        <dbReference type="ARBA" id="ARBA00007521"/>
    </source>
</evidence>
<evidence type="ECO:0000313" key="4">
    <source>
        <dbReference type="Proteomes" id="UP000618445"/>
    </source>
</evidence>
<name>A0ABR8C4A5_9CYAN</name>
<dbReference type="EMBL" id="JACJQY010000001">
    <property type="protein sequence ID" value="MBD2315522.1"/>
    <property type="molecule type" value="Genomic_DNA"/>
</dbReference>
<proteinExistence type="inferred from homology"/>
<dbReference type="Gene3D" id="2.30.30.110">
    <property type="match status" value="1"/>
</dbReference>
<dbReference type="Proteomes" id="UP000618445">
    <property type="component" value="Unassembled WGS sequence"/>
</dbReference>
<organism evidence="3 4">
    <name type="scientific">Phormidium tenue FACHB-1050</name>
    <dbReference type="NCBI Taxonomy" id="2692857"/>
    <lineage>
        <taxon>Bacteria</taxon>
        <taxon>Bacillati</taxon>
        <taxon>Cyanobacteriota</taxon>
        <taxon>Cyanophyceae</taxon>
        <taxon>Oscillatoriophycideae</taxon>
        <taxon>Oscillatoriales</taxon>
        <taxon>Oscillatoriaceae</taxon>
        <taxon>Phormidium</taxon>
    </lineage>
</organism>
<comment type="similarity">
    <text evidence="1">Belongs to the PemK/MazF family.</text>
</comment>
<gene>
    <name evidence="3" type="ORF">H6G05_01495</name>
</gene>